<sequence length="203" mass="21870">MNQAPPSVATLANYSLVEVGGYSWMMLRRSDGSVELSPGGEPRLPDVTLVERPGDNDIPTYRVTVRAAGIYELAARHDGFASAEAAVAWATGFEFATRQAGNLTWRAVSAEDRHWFAVVGASVAEIFRHGVSGSPNFTVKRYLRLGTLSIEFSIADLAFSDQSKTIASFEQASAIALTMSDYVMKLMRVPAEVPLPPMPGTAA</sequence>
<gene>
    <name evidence="1" type="ORF">DT99_036005</name>
</gene>
<dbReference type="AlphaFoldDB" id="A0A8A8DFQ0"/>
<protein>
    <submittedName>
        <fullName evidence="1">Uncharacterized protein</fullName>
    </submittedName>
</protein>
<evidence type="ECO:0000313" key="2">
    <source>
        <dbReference type="Proteomes" id="UP000027834"/>
    </source>
</evidence>
<reference evidence="1" key="2">
    <citation type="submission" date="2021-03" db="EMBL/GenBank/DDBJ databases">
        <title>Complete genome sequence of Burkholderia seminalis 869T2.</title>
        <authorList>
            <person name="Hung S.-H."/>
            <person name="Huang C.-T."/>
            <person name="Huang C.-C."/>
            <person name="Kuo C.-H."/>
        </authorList>
    </citation>
    <scope>NUCLEOTIDE SEQUENCE</scope>
    <source>
        <strain evidence="1">869T2</strain>
    </source>
</reference>
<name>A0A8A8DFQ0_9BURK</name>
<dbReference type="EMBL" id="CP072522">
    <property type="protein sequence ID" value="QTO23442.1"/>
    <property type="molecule type" value="Genomic_DNA"/>
</dbReference>
<keyword evidence="2" id="KW-1185">Reference proteome</keyword>
<organism evidence="1 2">
    <name type="scientific">Burkholderia seminalis</name>
    <dbReference type="NCBI Taxonomy" id="488731"/>
    <lineage>
        <taxon>Bacteria</taxon>
        <taxon>Pseudomonadati</taxon>
        <taxon>Pseudomonadota</taxon>
        <taxon>Betaproteobacteria</taxon>
        <taxon>Burkholderiales</taxon>
        <taxon>Burkholderiaceae</taxon>
        <taxon>Burkholderia</taxon>
        <taxon>Burkholderia cepacia complex</taxon>
    </lineage>
</organism>
<dbReference type="Proteomes" id="UP000027834">
    <property type="component" value="Chromosome 3"/>
</dbReference>
<accession>A0A8A8DFQ0</accession>
<proteinExistence type="predicted"/>
<evidence type="ECO:0000313" key="1">
    <source>
        <dbReference type="EMBL" id="QTO23442.1"/>
    </source>
</evidence>
<dbReference type="RefSeq" id="WP_051701055.1">
    <property type="nucleotide sequence ID" value="NZ_CP072522.1"/>
</dbReference>
<reference evidence="1" key="1">
    <citation type="submission" date="2014-04" db="EMBL/GenBank/DDBJ databases">
        <authorList>
            <person name="Ho Y.-N."/>
            <person name="Huang C.-C."/>
        </authorList>
    </citation>
    <scope>NUCLEOTIDE SEQUENCE</scope>
    <source>
        <strain evidence="1">869T2</strain>
    </source>
</reference>